<dbReference type="SUPFAM" id="SSF158446">
    <property type="entry name" value="IVS-encoded protein-like"/>
    <property type="match status" value="1"/>
</dbReference>
<dbReference type="InterPro" id="IPR012657">
    <property type="entry name" value="23S_rRNA-intervening_sequence"/>
</dbReference>
<proteinExistence type="predicted"/>
<gene>
    <name evidence="1" type="ORF">A3C70_01810</name>
</gene>
<protein>
    <recommendedName>
        <fullName evidence="3">Four helix bundle protein</fullName>
    </recommendedName>
</protein>
<dbReference type="CDD" id="cd16377">
    <property type="entry name" value="23S_rRNA_IVP_like"/>
    <property type="match status" value="1"/>
</dbReference>
<dbReference type="PANTHER" id="PTHR38471">
    <property type="entry name" value="FOUR HELIX BUNDLE PROTEIN"/>
    <property type="match status" value="1"/>
</dbReference>
<accession>A0A1G2THD7</accession>
<comment type="caution">
    <text evidence="1">The sequence shown here is derived from an EMBL/GenBank/DDBJ whole genome shotgun (WGS) entry which is preliminary data.</text>
</comment>
<sequence>MELSKKKIQSFTDLEVWQKSHKLVLLVYSNTKNFPKEELFSLTSQMRRAAVSITSNIAEGFARQGFKEKLQFYCIAVGSLTELQNQLLIAKDLDYINQAEFEGIVEQATSAHKLLNSFISKTKTFIR</sequence>
<evidence type="ECO:0000313" key="2">
    <source>
        <dbReference type="Proteomes" id="UP000178175"/>
    </source>
</evidence>
<dbReference type="PANTHER" id="PTHR38471:SF2">
    <property type="entry name" value="FOUR HELIX BUNDLE PROTEIN"/>
    <property type="match status" value="1"/>
</dbReference>
<name>A0A1G2THD7_9BACT</name>
<dbReference type="AlphaFoldDB" id="A0A1G2THD7"/>
<dbReference type="EMBL" id="MHVR01000005">
    <property type="protein sequence ID" value="OHA96623.1"/>
    <property type="molecule type" value="Genomic_DNA"/>
</dbReference>
<dbReference type="Gene3D" id="1.20.1440.60">
    <property type="entry name" value="23S rRNA-intervening sequence"/>
    <property type="match status" value="1"/>
</dbReference>
<reference evidence="1 2" key="1">
    <citation type="journal article" date="2016" name="Nat. Commun.">
        <title>Thousands of microbial genomes shed light on interconnected biogeochemical processes in an aquifer system.</title>
        <authorList>
            <person name="Anantharaman K."/>
            <person name="Brown C.T."/>
            <person name="Hug L.A."/>
            <person name="Sharon I."/>
            <person name="Castelle C.J."/>
            <person name="Probst A.J."/>
            <person name="Thomas B.C."/>
            <person name="Singh A."/>
            <person name="Wilkins M.J."/>
            <person name="Karaoz U."/>
            <person name="Brodie E.L."/>
            <person name="Williams K.H."/>
            <person name="Hubbard S.S."/>
            <person name="Banfield J.F."/>
        </authorList>
    </citation>
    <scope>NUCLEOTIDE SEQUENCE [LARGE SCALE GENOMIC DNA]</scope>
</reference>
<evidence type="ECO:0000313" key="1">
    <source>
        <dbReference type="EMBL" id="OHA96623.1"/>
    </source>
</evidence>
<dbReference type="Pfam" id="PF05635">
    <property type="entry name" value="23S_rRNA_IVP"/>
    <property type="match status" value="1"/>
</dbReference>
<organism evidence="1 2">
    <name type="scientific">Candidatus Zambryskibacteria bacterium RIFCSPHIGHO2_02_FULL_43_14</name>
    <dbReference type="NCBI Taxonomy" id="1802748"/>
    <lineage>
        <taxon>Bacteria</taxon>
        <taxon>Candidatus Zambryskiibacteriota</taxon>
    </lineage>
</organism>
<dbReference type="InterPro" id="IPR036583">
    <property type="entry name" value="23S_rRNA_IVS_sf"/>
</dbReference>
<evidence type="ECO:0008006" key="3">
    <source>
        <dbReference type="Google" id="ProtNLM"/>
    </source>
</evidence>
<dbReference type="NCBIfam" id="TIGR02436">
    <property type="entry name" value="four helix bundle protein"/>
    <property type="match status" value="1"/>
</dbReference>
<dbReference type="Proteomes" id="UP000178175">
    <property type="component" value="Unassembled WGS sequence"/>
</dbReference>